<name>A0A5C5XAR2_9PLAN</name>
<dbReference type="Gene3D" id="3.40.605.10">
    <property type="entry name" value="Aldehyde Dehydrogenase, Chain A, domain 1"/>
    <property type="match status" value="1"/>
</dbReference>
<dbReference type="InterPro" id="IPR015590">
    <property type="entry name" value="Aldehyde_DH_dom"/>
</dbReference>
<comment type="similarity">
    <text evidence="1">Belongs to the aldehyde dehydrogenase family.</text>
</comment>
<proteinExistence type="inferred from homology"/>
<dbReference type="EMBL" id="SJPG01000001">
    <property type="protein sequence ID" value="TWT59868.1"/>
    <property type="molecule type" value="Genomic_DNA"/>
</dbReference>
<dbReference type="SUPFAM" id="SSF53720">
    <property type="entry name" value="ALDH-like"/>
    <property type="match status" value="1"/>
</dbReference>
<evidence type="ECO:0000256" key="1">
    <source>
        <dbReference type="ARBA" id="ARBA00009986"/>
    </source>
</evidence>
<dbReference type="InterPro" id="IPR016162">
    <property type="entry name" value="Ald_DH_N"/>
</dbReference>
<evidence type="ECO:0000256" key="3">
    <source>
        <dbReference type="ARBA" id="ARBA00023027"/>
    </source>
</evidence>
<evidence type="ECO:0000313" key="6">
    <source>
        <dbReference type="Proteomes" id="UP000316095"/>
    </source>
</evidence>
<evidence type="ECO:0000256" key="2">
    <source>
        <dbReference type="ARBA" id="ARBA00023002"/>
    </source>
</evidence>
<dbReference type="OrthoDB" id="229416at2"/>
<dbReference type="InterPro" id="IPR016163">
    <property type="entry name" value="Ald_DH_C"/>
</dbReference>
<keyword evidence="3" id="KW-0520">NAD</keyword>
<gene>
    <name evidence="5" type="primary">mmsA</name>
    <name evidence="5" type="ORF">Pan54_05790</name>
</gene>
<dbReference type="InterPro" id="IPR016161">
    <property type="entry name" value="Ald_DH/histidinol_DH"/>
</dbReference>
<sequence length="479" mass="52478">MLEIPVIRWGQPYESLEKAEVVHFETGEKLAEIHQANGGLVKMDMRKAHKAREALKKIDIYELVEMCAKAGDLYMNATLPLGNSTQTPEEFCKIQSASTGLPENMCAGNMHKIAFVLKNMKEILDALTRGLPLEILQKGYGMEDRGVMVSYQATSPTLGLVLPSNSPGVHTLWLPCIPMQIGLVLKPGSSEPWTPYRMASAFMEAGIPGEAISLYPGPHDVGGAVTEECERVMIFGGQATVDKYASNPNVQVHGPGFSKILLGDDVVDQWESYLDLMVDSVLANGGRSCINASAIYASRHTNEIADALAQRLAKVEPTLMSDPNAQLAAFANPDVAQAMNDQIEEGLKEGSVTEVTAKYRNGDRLEKHERHAFLKPTVVLATDPSATLANTEYMFPFVSVVECPQAKMIKTIGQTLVCTALTDNEAWSAELVNAMNIDRLNIGEVKTVQLNWLQPHEGNIVDFLFRSRAFQNQPPQAVH</sequence>
<evidence type="ECO:0000313" key="5">
    <source>
        <dbReference type="EMBL" id="TWT59868.1"/>
    </source>
</evidence>
<reference evidence="5 6" key="1">
    <citation type="submission" date="2019-02" db="EMBL/GenBank/DDBJ databases">
        <title>Deep-cultivation of Planctomycetes and their phenomic and genomic characterization uncovers novel biology.</title>
        <authorList>
            <person name="Wiegand S."/>
            <person name="Jogler M."/>
            <person name="Boedeker C."/>
            <person name="Pinto D."/>
            <person name="Vollmers J."/>
            <person name="Rivas-Marin E."/>
            <person name="Kohn T."/>
            <person name="Peeters S.H."/>
            <person name="Heuer A."/>
            <person name="Rast P."/>
            <person name="Oberbeckmann S."/>
            <person name="Bunk B."/>
            <person name="Jeske O."/>
            <person name="Meyerdierks A."/>
            <person name="Storesund J.E."/>
            <person name="Kallscheuer N."/>
            <person name="Luecker S."/>
            <person name="Lage O.M."/>
            <person name="Pohl T."/>
            <person name="Merkel B.J."/>
            <person name="Hornburger P."/>
            <person name="Mueller R.-W."/>
            <person name="Bruemmer F."/>
            <person name="Labrenz M."/>
            <person name="Spormann A.M."/>
            <person name="Op Den Camp H."/>
            <person name="Overmann J."/>
            <person name="Amann R."/>
            <person name="Jetten M.S.M."/>
            <person name="Mascher T."/>
            <person name="Medema M.H."/>
            <person name="Devos D.P."/>
            <person name="Kaster A.-K."/>
            <person name="Ovreas L."/>
            <person name="Rohde M."/>
            <person name="Galperin M.Y."/>
            <person name="Jogler C."/>
        </authorList>
    </citation>
    <scope>NUCLEOTIDE SEQUENCE [LARGE SCALE GENOMIC DNA]</scope>
    <source>
        <strain evidence="5 6">Pan54</strain>
    </source>
</reference>
<dbReference type="Pfam" id="PF00171">
    <property type="entry name" value="Aldedh"/>
    <property type="match status" value="1"/>
</dbReference>
<keyword evidence="6" id="KW-1185">Reference proteome</keyword>
<dbReference type="GO" id="GO:0004491">
    <property type="term" value="F:methylmalonate-semialdehyde dehydrogenase (acylating, NAD) activity"/>
    <property type="evidence" value="ECO:0007669"/>
    <property type="project" value="UniProtKB-EC"/>
</dbReference>
<keyword evidence="2 5" id="KW-0560">Oxidoreductase</keyword>
<dbReference type="PANTHER" id="PTHR43720">
    <property type="entry name" value="2-AMINOMUCONIC SEMIALDEHYDE DEHYDROGENASE"/>
    <property type="match status" value="1"/>
</dbReference>
<dbReference type="PANTHER" id="PTHR43720:SF2">
    <property type="entry name" value="2-AMINOMUCONIC SEMIALDEHYDE DEHYDROGENASE"/>
    <property type="match status" value="1"/>
</dbReference>
<feature type="domain" description="Aldehyde dehydrogenase" evidence="4">
    <location>
        <begin position="15"/>
        <end position="405"/>
    </location>
</feature>
<dbReference type="Gene3D" id="3.40.309.10">
    <property type="entry name" value="Aldehyde Dehydrogenase, Chain A, domain 2"/>
    <property type="match status" value="1"/>
</dbReference>
<protein>
    <submittedName>
        <fullName evidence="5">Methylmalonate-semialdehyde dehydrogenase [acylating]</fullName>
        <ecNumber evidence="5">1.2.1.27</ecNumber>
    </submittedName>
</protein>
<comment type="caution">
    <text evidence="5">The sequence shown here is derived from an EMBL/GenBank/DDBJ whole genome shotgun (WGS) entry which is preliminary data.</text>
</comment>
<dbReference type="AlphaFoldDB" id="A0A5C5XAR2"/>
<evidence type="ECO:0000259" key="4">
    <source>
        <dbReference type="Pfam" id="PF00171"/>
    </source>
</evidence>
<dbReference type="EC" id="1.2.1.27" evidence="5"/>
<organism evidence="5 6">
    <name type="scientific">Rubinisphaera italica</name>
    <dbReference type="NCBI Taxonomy" id="2527969"/>
    <lineage>
        <taxon>Bacteria</taxon>
        <taxon>Pseudomonadati</taxon>
        <taxon>Planctomycetota</taxon>
        <taxon>Planctomycetia</taxon>
        <taxon>Planctomycetales</taxon>
        <taxon>Planctomycetaceae</taxon>
        <taxon>Rubinisphaera</taxon>
    </lineage>
</organism>
<accession>A0A5C5XAR2</accession>
<dbReference type="RefSeq" id="WP_146502051.1">
    <property type="nucleotide sequence ID" value="NZ_SJPG01000001.1"/>
</dbReference>
<dbReference type="Proteomes" id="UP000316095">
    <property type="component" value="Unassembled WGS sequence"/>
</dbReference>